<evidence type="ECO:0000313" key="3">
    <source>
        <dbReference type="Proteomes" id="UP000294702"/>
    </source>
</evidence>
<reference evidence="2 3" key="1">
    <citation type="submission" date="2019-03" db="EMBL/GenBank/DDBJ databases">
        <title>Genomic Encyclopedia of Type Strains, Phase IV (KMG-IV): sequencing the most valuable type-strain genomes for metagenomic binning, comparative biology and taxonomic classification.</title>
        <authorList>
            <person name="Goeker M."/>
        </authorList>
    </citation>
    <scope>NUCLEOTIDE SEQUENCE [LARGE SCALE GENOMIC DNA]</scope>
    <source>
        <strain evidence="2 3">DSM 15534</strain>
    </source>
</reference>
<accession>A0A4R1FPS8</accession>
<evidence type="ECO:0000256" key="1">
    <source>
        <dbReference type="SAM" id="MobiDB-lite"/>
    </source>
</evidence>
<proteinExistence type="predicted"/>
<keyword evidence="3" id="KW-1185">Reference proteome</keyword>
<evidence type="ECO:0000313" key="2">
    <source>
        <dbReference type="EMBL" id="TCJ96150.1"/>
    </source>
</evidence>
<gene>
    <name evidence="2" type="ORF">EV694_1702</name>
</gene>
<dbReference type="Proteomes" id="UP000294702">
    <property type="component" value="Unassembled WGS sequence"/>
</dbReference>
<dbReference type="AlphaFoldDB" id="A0A4R1FPS8"/>
<feature type="region of interest" description="Disordered" evidence="1">
    <location>
        <begin position="92"/>
        <end position="126"/>
    </location>
</feature>
<dbReference type="EMBL" id="SMFT01000004">
    <property type="protein sequence ID" value="TCJ96150.1"/>
    <property type="molecule type" value="Genomic_DNA"/>
</dbReference>
<organism evidence="2 3">
    <name type="scientific">Volucribacter psittacicida</name>
    <dbReference type="NCBI Taxonomy" id="203482"/>
    <lineage>
        <taxon>Bacteria</taxon>
        <taxon>Pseudomonadati</taxon>
        <taxon>Pseudomonadota</taxon>
        <taxon>Gammaproteobacteria</taxon>
        <taxon>Pasteurellales</taxon>
        <taxon>Pasteurellaceae</taxon>
        <taxon>Volucribacter</taxon>
    </lineage>
</organism>
<name>A0A4R1FPS8_9PAST</name>
<feature type="compositionally biased region" description="Polar residues" evidence="1">
    <location>
        <begin position="116"/>
        <end position="126"/>
    </location>
</feature>
<protein>
    <submittedName>
        <fullName evidence="2">Uncharacterized protein</fullName>
    </submittedName>
</protein>
<sequence>MPYVFSTLSCDNRYTSYTKTNSDIQVPSKGILIKGGAGVMNDRFITPMGVVTEVSKEELDILESNPVFRLHKEKGFIVVQDKKSDVDKVASVMNQDDGGSPLTDEKIRKMNRSKNSEVTVVTNNEE</sequence>
<comment type="caution">
    <text evidence="2">The sequence shown here is derived from an EMBL/GenBank/DDBJ whole genome shotgun (WGS) entry which is preliminary data.</text>
</comment>
<dbReference type="RefSeq" id="WP_207859811.1">
    <property type="nucleotide sequence ID" value="NZ_SMFT01000004.1"/>
</dbReference>